<sequence>MGRPKNFDEEQVLEKALQLFWSRGFFSCSMQELVAMMGINRFSLYSAFGSKEGLFNQCMRRYCQRGKRLMFQPLSRPDAGLAELHGFFTRLAEVAGSEKGERGCFMNNSLAELDLLNPEAQAIVNRWYADMRTVFLKALQRGGAEGALAAEIDCEALADFLVGTVMGVWSMARTDLPAAHIKRYVETAMAQLPQPA</sequence>
<dbReference type="Pfam" id="PF00440">
    <property type="entry name" value="TetR_N"/>
    <property type="match status" value="1"/>
</dbReference>
<dbReference type="Gene3D" id="1.10.10.60">
    <property type="entry name" value="Homeodomain-like"/>
    <property type="match status" value="1"/>
</dbReference>
<dbReference type="Pfam" id="PF16925">
    <property type="entry name" value="TetR_C_13"/>
    <property type="match status" value="1"/>
</dbReference>
<dbReference type="PRINTS" id="PR00455">
    <property type="entry name" value="HTHTETR"/>
</dbReference>
<dbReference type="PANTHER" id="PTHR47506">
    <property type="entry name" value="TRANSCRIPTIONAL REGULATORY PROTEIN"/>
    <property type="match status" value="1"/>
</dbReference>
<evidence type="ECO:0000256" key="2">
    <source>
        <dbReference type="ARBA" id="ARBA00023125"/>
    </source>
</evidence>
<dbReference type="InterPro" id="IPR001647">
    <property type="entry name" value="HTH_TetR"/>
</dbReference>
<proteinExistence type="predicted"/>
<feature type="domain" description="HTH tetR-type" evidence="5">
    <location>
        <begin position="6"/>
        <end position="66"/>
    </location>
</feature>
<dbReference type="SUPFAM" id="SSF46689">
    <property type="entry name" value="Homeodomain-like"/>
    <property type="match status" value="1"/>
</dbReference>
<dbReference type="PROSITE" id="PS50977">
    <property type="entry name" value="HTH_TETR_2"/>
    <property type="match status" value="1"/>
</dbReference>
<dbReference type="InterPro" id="IPR009057">
    <property type="entry name" value="Homeodomain-like_sf"/>
</dbReference>
<evidence type="ECO:0000313" key="6">
    <source>
        <dbReference type="EMBL" id="MBO1322378.1"/>
    </source>
</evidence>
<accession>A0A8J7U7C9</accession>
<name>A0A8J7U7C9_9BACT</name>
<dbReference type="Proteomes" id="UP000664417">
    <property type="component" value="Unassembled WGS sequence"/>
</dbReference>
<dbReference type="SUPFAM" id="SSF48498">
    <property type="entry name" value="Tetracyclin repressor-like, C-terminal domain"/>
    <property type="match status" value="1"/>
</dbReference>
<protein>
    <submittedName>
        <fullName evidence="6">TetR/AcrR family transcriptional regulator</fullName>
    </submittedName>
</protein>
<feature type="DNA-binding region" description="H-T-H motif" evidence="4">
    <location>
        <begin position="29"/>
        <end position="48"/>
    </location>
</feature>
<dbReference type="InterPro" id="IPR011075">
    <property type="entry name" value="TetR_C"/>
</dbReference>
<keyword evidence="3" id="KW-0804">Transcription</keyword>
<dbReference type="AlphaFoldDB" id="A0A8J7U7C9"/>
<evidence type="ECO:0000256" key="4">
    <source>
        <dbReference type="PROSITE-ProRule" id="PRU00335"/>
    </source>
</evidence>
<reference evidence="6" key="1">
    <citation type="submission" date="2021-03" db="EMBL/GenBank/DDBJ databases">
        <authorList>
            <person name="Wang G."/>
        </authorList>
    </citation>
    <scope>NUCLEOTIDE SEQUENCE</scope>
    <source>
        <strain evidence="6">KCTC 12899</strain>
    </source>
</reference>
<evidence type="ECO:0000256" key="1">
    <source>
        <dbReference type="ARBA" id="ARBA00023015"/>
    </source>
</evidence>
<organism evidence="6 7">
    <name type="scientific">Acanthopleuribacter pedis</name>
    <dbReference type="NCBI Taxonomy" id="442870"/>
    <lineage>
        <taxon>Bacteria</taxon>
        <taxon>Pseudomonadati</taxon>
        <taxon>Acidobacteriota</taxon>
        <taxon>Holophagae</taxon>
        <taxon>Acanthopleuribacterales</taxon>
        <taxon>Acanthopleuribacteraceae</taxon>
        <taxon>Acanthopleuribacter</taxon>
    </lineage>
</organism>
<dbReference type="GO" id="GO:0003677">
    <property type="term" value="F:DNA binding"/>
    <property type="evidence" value="ECO:0007669"/>
    <property type="project" value="UniProtKB-UniRule"/>
</dbReference>
<dbReference type="Gene3D" id="1.10.357.10">
    <property type="entry name" value="Tetracycline Repressor, domain 2"/>
    <property type="match status" value="1"/>
</dbReference>
<dbReference type="InterPro" id="IPR036271">
    <property type="entry name" value="Tet_transcr_reg_TetR-rel_C_sf"/>
</dbReference>
<evidence type="ECO:0000313" key="7">
    <source>
        <dbReference type="Proteomes" id="UP000664417"/>
    </source>
</evidence>
<gene>
    <name evidence="6" type="ORF">J3U88_28150</name>
</gene>
<evidence type="ECO:0000256" key="3">
    <source>
        <dbReference type="ARBA" id="ARBA00023163"/>
    </source>
</evidence>
<keyword evidence="1" id="KW-0805">Transcription regulation</keyword>
<keyword evidence="7" id="KW-1185">Reference proteome</keyword>
<comment type="caution">
    <text evidence="6">The sequence shown here is derived from an EMBL/GenBank/DDBJ whole genome shotgun (WGS) entry which is preliminary data.</text>
</comment>
<dbReference type="EMBL" id="JAFREP010000035">
    <property type="protein sequence ID" value="MBO1322378.1"/>
    <property type="molecule type" value="Genomic_DNA"/>
</dbReference>
<evidence type="ECO:0000259" key="5">
    <source>
        <dbReference type="PROSITE" id="PS50977"/>
    </source>
</evidence>
<dbReference type="RefSeq" id="WP_207862351.1">
    <property type="nucleotide sequence ID" value="NZ_JAFREP010000035.1"/>
</dbReference>
<dbReference type="PANTHER" id="PTHR47506:SF10">
    <property type="entry name" value="TRANSCRIPTIONAL REGULATORY PROTEIN"/>
    <property type="match status" value="1"/>
</dbReference>
<keyword evidence="2 4" id="KW-0238">DNA-binding</keyword>